<dbReference type="GO" id="GO:0008408">
    <property type="term" value="F:3'-5' exonuclease activity"/>
    <property type="evidence" value="ECO:0007669"/>
    <property type="project" value="InterPro"/>
</dbReference>
<dbReference type="SUPFAM" id="SSF56300">
    <property type="entry name" value="Metallo-dependent phosphatases"/>
    <property type="match status" value="1"/>
</dbReference>
<comment type="function">
    <text evidence="7">SbcCD cleaves DNA hairpin structures. These structures can inhibit DNA replication and are intermediates in certain DNA recombination reactions. The complex acts as a 3'-&gt;5' double strand exonuclease that can open hairpins. It also has a 5' single-strand endonuclease activity.</text>
</comment>
<feature type="domain" description="Nuclease SbcCD subunit D C-terminal" evidence="9">
    <location>
        <begin position="265"/>
        <end position="353"/>
    </location>
</feature>
<dbReference type="NCBIfam" id="TIGR00619">
    <property type="entry name" value="sbcd"/>
    <property type="match status" value="1"/>
</dbReference>
<evidence type="ECO:0000256" key="3">
    <source>
        <dbReference type="ARBA" id="ARBA00013365"/>
    </source>
</evidence>
<organism evidence="10 11">
    <name type="scientific">Desulfomonile tiedjei (strain ATCC 49306 / DSM 6799 / DCB-1)</name>
    <dbReference type="NCBI Taxonomy" id="706587"/>
    <lineage>
        <taxon>Bacteria</taxon>
        <taxon>Pseudomonadati</taxon>
        <taxon>Thermodesulfobacteriota</taxon>
        <taxon>Desulfomonilia</taxon>
        <taxon>Desulfomonilales</taxon>
        <taxon>Desulfomonilaceae</taxon>
        <taxon>Desulfomonile</taxon>
    </lineage>
</organism>
<dbReference type="eggNOG" id="COG0420">
    <property type="taxonomic scope" value="Bacteria"/>
</dbReference>
<dbReference type="OrthoDB" id="9773856at2"/>
<dbReference type="EMBL" id="CP003360">
    <property type="protein sequence ID" value="AFM25249.1"/>
    <property type="molecule type" value="Genomic_DNA"/>
</dbReference>
<proteinExistence type="inferred from homology"/>
<keyword evidence="7" id="KW-0255">Endonuclease</keyword>
<dbReference type="InterPro" id="IPR041796">
    <property type="entry name" value="Mre11_N"/>
</dbReference>
<dbReference type="GO" id="GO:0004519">
    <property type="term" value="F:endonuclease activity"/>
    <property type="evidence" value="ECO:0007669"/>
    <property type="project" value="UniProtKB-KW"/>
</dbReference>
<evidence type="ECO:0000259" key="8">
    <source>
        <dbReference type="Pfam" id="PF00149"/>
    </source>
</evidence>
<evidence type="ECO:0000256" key="6">
    <source>
        <dbReference type="ARBA" id="ARBA00022839"/>
    </source>
</evidence>
<dbReference type="InterPro" id="IPR004593">
    <property type="entry name" value="SbcD"/>
</dbReference>
<keyword evidence="7" id="KW-0233">DNA recombination</keyword>
<comment type="similarity">
    <text evidence="1 7">Belongs to the SbcD family.</text>
</comment>
<dbReference type="PANTHER" id="PTHR30337">
    <property type="entry name" value="COMPONENT OF ATP-DEPENDENT DSDNA EXONUCLEASE"/>
    <property type="match status" value="1"/>
</dbReference>
<dbReference type="KEGG" id="dti:Desti_2569"/>
<evidence type="ECO:0000313" key="11">
    <source>
        <dbReference type="Proteomes" id="UP000006055"/>
    </source>
</evidence>
<name>I4C6Q8_DESTA</name>
<reference evidence="11" key="1">
    <citation type="submission" date="2012-06" db="EMBL/GenBank/DDBJ databases">
        <title>Complete sequence of chromosome of Desulfomonile tiedjei DSM 6799.</title>
        <authorList>
            <person name="Lucas S."/>
            <person name="Copeland A."/>
            <person name="Lapidus A."/>
            <person name="Glavina del Rio T."/>
            <person name="Dalin E."/>
            <person name="Tice H."/>
            <person name="Bruce D."/>
            <person name="Goodwin L."/>
            <person name="Pitluck S."/>
            <person name="Peters L."/>
            <person name="Ovchinnikova G."/>
            <person name="Zeytun A."/>
            <person name="Lu M."/>
            <person name="Kyrpides N."/>
            <person name="Mavromatis K."/>
            <person name="Ivanova N."/>
            <person name="Brettin T."/>
            <person name="Detter J.C."/>
            <person name="Han C."/>
            <person name="Larimer F."/>
            <person name="Land M."/>
            <person name="Hauser L."/>
            <person name="Markowitz V."/>
            <person name="Cheng J.-F."/>
            <person name="Hugenholtz P."/>
            <person name="Woyke T."/>
            <person name="Wu D."/>
            <person name="Spring S."/>
            <person name="Schroeder M."/>
            <person name="Brambilla E."/>
            <person name="Klenk H.-P."/>
            <person name="Eisen J.A."/>
        </authorList>
    </citation>
    <scope>NUCLEOTIDE SEQUENCE [LARGE SCALE GENOMIC DNA]</scope>
    <source>
        <strain evidence="11">ATCC 49306 / DSM 6799 / DCB-1</strain>
    </source>
</reference>
<comment type="subunit">
    <text evidence="2 7">Heterodimer of SbcC and SbcD.</text>
</comment>
<dbReference type="RefSeq" id="WP_014810391.1">
    <property type="nucleotide sequence ID" value="NC_018025.1"/>
</dbReference>
<evidence type="ECO:0000256" key="2">
    <source>
        <dbReference type="ARBA" id="ARBA00011322"/>
    </source>
</evidence>
<keyword evidence="5 7" id="KW-0378">Hydrolase</keyword>
<dbReference type="PATRIC" id="fig|706587.4.peg.2944"/>
<keyword evidence="4 7" id="KW-0540">Nuclease</keyword>
<dbReference type="InterPro" id="IPR004843">
    <property type="entry name" value="Calcineurin-like_PHP"/>
</dbReference>
<dbReference type="InterPro" id="IPR050535">
    <property type="entry name" value="DNA_Repair-Maintenance_Comp"/>
</dbReference>
<protein>
    <recommendedName>
        <fullName evidence="3 7">Nuclease SbcCD subunit D</fullName>
    </recommendedName>
</protein>
<dbReference type="HOGENOM" id="CLU_038045_0_1_7"/>
<dbReference type="GO" id="GO:0006260">
    <property type="term" value="P:DNA replication"/>
    <property type="evidence" value="ECO:0007669"/>
    <property type="project" value="UniProtKB-KW"/>
</dbReference>
<dbReference type="CDD" id="cd00840">
    <property type="entry name" value="MPP_Mre11_N"/>
    <property type="match status" value="1"/>
</dbReference>
<accession>I4C6Q8</accession>
<dbReference type="STRING" id="706587.Desti_2569"/>
<evidence type="ECO:0000313" key="10">
    <source>
        <dbReference type="EMBL" id="AFM25249.1"/>
    </source>
</evidence>
<evidence type="ECO:0000256" key="7">
    <source>
        <dbReference type="RuleBase" id="RU363069"/>
    </source>
</evidence>
<dbReference type="AlphaFoldDB" id="I4C6Q8"/>
<feature type="domain" description="Calcineurin-like phosphoesterase" evidence="8">
    <location>
        <begin position="1"/>
        <end position="216"/>
    </location>
</feature>
<keyword evidence="11" id="KW-1185">Reference proteome</keyword>
<dbReference type="InterPro" id="IPR026843">
    <property type="entry name" value="SbcD_C"/>
</dbReference>
<dbReference type="PANTHER" id="PTHR30337:SF0">
    <property type="entry name" value="NUCLEASE SBCCD SUBUNIT D"/>
    <property type="match status" value="1"/>
</dbReference>
<dbReference type="Gene3D" id="3.60.21.10">
    <property type="match status" value="1"/>
</dbReference>
<evidence type="ECO:0000256" key="5">
    <source>
        <dbReference type="ARBA" id="ARBA00022801"/>
    </source>
</evidence>
<dbReference type="InterPro" id="IPR029052">
    <property type="entry name" value="Metallo-depent_PP-like"/>
</dbReference>
<gene>
    <name evidence="7" type="primary">sbcD</name>
    <name evidence="10" type="ordered locus">Desti_2569</name>
</gene>
<sequence>MRFVHTADWHLGRILHGQRLIEDQAHALGQLALFIRDCNPDALLICGDVYDRAVPPPDAVELLDEFLSEMVTDLNLTVIAIAGNHDSPIRMDFGAKVFSRQGLHVFGSVTEKFLPVILHDAHGAVSFYSLPYAEPALVREKLSCEELTGHESAIKAMLDTRSRTPGERSVLLAHAFISGCEEAESERPLSIGGVDCVNASVFSDFHYVALGHLHRPQTAGGSQIRYSGSLLKYSFSEADHKKVVHLVEFDRDGTCQVDSVALTVRRDVRRISGFLTDILQGPANGESRDDYLLVSLLDQTPILDVMGKIREIYPNTLHIERPHLEAGGGSGRAPGDHRKLSDADLFAAFYQEVTGNELSQEQAQAYDTIVSALRQKDRESAIP</sequence>
<keyword evidence="6 7" id="KW-0269">Exonuclease</keyword>
<dbReference type="Pfam" id="PF00149">
    <property type="entry name" value="Metallophos"/>
    <property type="match status" value="1"/>
</dbReference>
<dbReference type="Proteomes" id="UP000006055">
    <property type="component" value="Chromosome"/>
</dbReference>
<keyword evidence="7" id="KW-0235">DNA replication</keyword>
<evidence type="ECO:0000256" key="4">
    <source>
        <dbReference type="ARBA" id="ARBA00022722"/>
    </source>
</evidence>
<dbReference type="GO" id="GO:0006310">
    <property type="term" value="P:DNA recombination"/>
    <property type="evidence" value="ECO:0007669"/>
    <property type="project" value="UniProtKB-KW"/>
</dbReference>
<evidence type="ECO:0000256" key="1">
    <source>
        <dbReference type="ARBA" id="ARBA00010555"/>
    </source>
</evidence>
<dbReference type="Pfam" id="PF12320">
    <property type="entry name" value="SbcD_C"/>
    <property type="match status" value="1"/>
</dbReference>
<evidence type="ECO:0000259" key="9">
    <source>
        <dbReference type="Pfam" id="PF12320"/>
    </source>
</evidence>